<dbReference type="Proteomes" id="UP000046373">
    <property type="component" value="Unassembled WGS sequence"/>
</dbReference>
<gene>
    <name evidence="1" type="ORF">MPLDJ20_140375</name>
</gene>
<dbReference type="EMBL" id="CCNB01000006">
    <property type="protein sequence ID" value="CDX31695.1"/>
    <property type="molecule type" value="Genomic_DNA"/>
</dbReference>
<evidence type="ECO:0000313" key="2">
    <source>
        <dbReference type="Proteomes" id="UP000046373"/>
    </source>
</evidence>
<proteinExistence type="predicted"/>
<evidence type="ECO:0000313" key="1">
    <source>
        <dbReference type="EMBL" id="CDX31695.1"/>
    </source>
</evidence>
<reference evidence="1 2" key="1">
    <citation type="submission" date="2014-08" db="EMBL/GenBank/DDBJ databases">
        <authorList>
            <person name="Moulin Lionel"/>
        </authorList>
    </citation>
    <scope>NUCLEOTIDE SEQUENCE [LARGE SCALE GENOMIC DNA]</scope>
</reference>
<sequence>MDRSLVASPPPLEGENGFRRMSGLLLKLRPVDDPWHKKQVRRRGRRRSARISSTKLVNHFTQPLY</sequence>
<dbReference type="AlphaFoldDB" id="A0A090GIC5"/>
<name>A0A090GIC5_MESPL</name>
<protein>
    <submittedName>
        <fullName evidence="1">Uncharacterized protein</fullName>
    </submittedName>
</protein>
<accession>A0A090GIC5</accession>
<organism evidence="1 2">
    <name type="scientific">Mesorhizobium plurifarium</name>
    <dbReference type="NCBI Taxonomy" id="69974"/>
    <lineage>
        <taxon>Bacteria</taxon>
        <taxon>Pseudomonadati</taxon>
        <taxon>Pseudomonadota</taxon>
        <taxon>Alphaproteobacteria</taxon>
        <taxon>Hyphomicrobiales</taxon>
        <taxon>Phyllobacteriaceae</taxon>
        <taxon>Mesorhizobium</taxon>
    </lineage>
</organism>